<gene>
    <name evidence="2" type="ORF">N305_13176</name>
</gene>
<name>A0A093PTT1_9PASS</name>
<reference evidence="2 3" key="1">
    <citation type="submission" date="2014-06" db="EMBL/GenBank/DDBJ databases">
        <title>Genome evolution of avian class.</title>
        <authorList>
            <person name="Zhang G."/>
            <person name="Li C."/>
        </authorList>
    </citation>
    <scope>NUCLEOTIDE SEQUENCE [LARGE SCALE GENOMIC DNA]</scope>
    <source>
        <strain evidence="2">BGI_N305</strain>
    </source>
</reference>
<accession>A0A093PTT1</accession>
<evidence type="ECO:0000313" key="2">
    <source>
        <dbReference type="EMBL" id="KFW75507.1"/>
    </source>
</evidence>
<evidence type="ECO:0000256" key="1">
    <source>
        <dbReference type="SAM" id="SignalP"/>
    </source>
</evidence>
<keyword evidence="1" id="KW-0732">Signal</keyword>
<organism evidence="2 3">
    <name type="scientific">Manacus vitellinus</name>
    <name type="common">golden-collared manakin</name>
    <dbReference type="NCBI Taxonomy" id="328815"/>
    <lineage>
        <taxon>Eukaryota</taxon>
        <taxon>Metazoa</taxon>
        <taxon>Chordata</taxon>
        <taxon>Craniata</taxon>
        <taxon>Vertebrata</taxon>
        <taxon>Euteleostomi</taxon>
        <taxon>Archelosauria</taxon>
        <taxon>Archosauria</taxon>
        <taxon>Dinosauria</taxon>
        <taxon>Saurischia</taxon>
        <taxon>Theropoda</taxon>
        <taxon>Coelurosauria</taxon>
        <taxon>Aves</taxon>
        <taxon>Neognathae</taxon>
        <taxon>Neoaves</taxon>
        <taxon>Telluraves</taxon>
        <taxon>Australaves</taxon>
        <taxon>Passeriformes</taxon>
        <taxon>Pipridae</taxon>
        <taxon>Manacus</taxon>
    </lineage>
</organism>
<feature type="non-terminal residue" evidence="2">
    <location>
        <position position="158"/>
    </location>
</feature>
<dbReference type="AlphaFoldDB" id="A0A093PTT1"/>
<evidence type="ECO:0000313" key="3">
    <source>
        <dbReference type="Proteomes" id="UP000053258"/>
    </source>
</evidence>
<feature type="signal peptide" evidence="1">
    <location>
        <begin position="1"/>
        <end position="23"/>
    </location>
</feature>
<dbReference type="Proteomes" id="UP000053258">
    <property type="component" value="Unassembled WGS sequence"/>
</dbReference>
<feature type="non-terminal residue" evidence="2">
    <location>
        <position position="1"/>
    </location>
</feature>
<protein>
    <submittedName>
        <fullName evidence="2">Uncharacterized protein</fullName>
    </submittedName>
</protein>
<proteinExistence type="predicted"/>
<feature type="chain" id="PRO_5001886859" evidence="1">
    <location>
        <begin position="24"/>
        <end position="158"/>
    </location>
</feature>
<dbReference type="EMBL" id="KL669208">
    <property type="protein sequence ID" value="KFW75507.1"/>
    <property type="molecule type" value="Genomic_DNA"/>
</dbReference>
<sequence length="158" mass="17365">ALNPCLCLCFGSYLCFYPIPCLCVSPSPCLCSSFCHGLFPKVCRVLDPFVCPRRLCLGDCLLAGALADLNPCLYFLPHISVSLQMSGLYIQDFCLLGSQMWTTVLLTQVLVQTYWKEMQMVRRPPTSLFCGLVDGLEGPGVVLVVVSYLVVTDPGNEI</sequence>
<keyword evidence="3" id="KW-1185">Reference proteome</keyword>